<name>A0A4Y2VR49_ARAVE</name>
<dbReference type="AlphaFoldDB" id="A0A4Y2VR49"/>
<dbReference type="OrthoDB" id="5862706at2759"/>
<dbReference type="Gene3D" id="3.30.420.10">
    <property type="entry name" value="Ribonuclease H-like superfamily/Ribonuclease H"/>
    <property type="match status" value="1"/>
</dbReference>
<accession>A0A4Y2VR49</accession>
<evidence type="ECO:0000313" key="2">
    <source>
        <dbReference type="Proteomes" id="UP000499080"/>
    </source>
</evidence>
<protein>
    <recommendedName>
        <fullName evidence="3">Histone-lysine N-methyltransferase SETMAR</fullName>
    </recommendedName>
</protein>
<comment type="caution">
    <text evidence="1">The sequence shown here is derived from an EMBL/GenBank/DDBJ whole genome shotgun (WGS) entry which is preliminary data.</text>
</comment>
<dbReference type="InterPro" id="IPR036397">
    <property type="entry name" value="RNaseH_sf"/>
</dbReference>
<dbReference type="GO" id="GO:0003676">
    <property type="term" value="F:nucleic acid binding"/>
    <property type="evidence" value="ECO:0007669"/>
    <property type="project" value="InterPro"/>
</dbReference>
<dbReference type="EMBL" id="BGPR01049217">
    <property type="protein sequence ID" value="GBO26197.1"/>
    <property type="molecule type" value="Genomic_DNA"/>
</dbReference>
<dbReference type="Proteomes" id="UP000499080">
    <property type="component" value="Unassembled WGS sequence"/>
</dbReference>
<proteinExistence type="predicted"/>
<sequence>MGDSKVRKWCRNFDAGRTQIFHTAGSQGRSQYPTVLFQARRIDGLEIVSSEFEEFSIPRRRWSFETKIVTGDETCVHYETGKAKKEQSRAVDAFTLPESSASEVQKAHVLPPKKNVAQCFGTVKVFSWWESCPHWHSISLQLRSQGCFKRLRKTKVEQRRGMLSSGIVLLHDNAGPHTAVAAAILCSVLDGKF</sequence>
<gene>
    <name evidence="1" type="ORF">AVEN_121845_1</name>
</gene>
<keyword evidence="2" id="KW-1185">Reference proteome</keyword>
<organism evidence="1 2">
    <name type="scientific">Araneus ventricosus</name>
    <name type="common">Orbweaver spider</name>
    <name type="synonym">Epeira ventricosa</name>
    <dbReference type="NCBI Taxonomy" id="182803"/>
    <lineage>
        <taxon>Eukaryota</taxon>
        <taxon>Metazoa</taxon>
        <taxon>Ecdysozoa</taxon>
        <taxon>Arthropoda</taxon>
        <taxon>Chelicerata</taxon>
        <taxon>Arachnida</taxon>
        <taxon>Araneae</taxon>
        <taxon>Araneomorphae</taxon>
        <taxon>Entelegynae</taxon>
        <taxon>Araneoidea</taxon>
        <taxon>Araneidae</taxon>
        <taxon>Araneus</taxon>
    </lineage>
</organism>
<evidence type="ECO:0008006" key="3">
    <source>
        <dbReference type="Google" id="ProtNLM"/>
    </source>
</evidence>
<reference evidence="1 2" key="1">
    <citation type="journal article" date="2019" name="Sci. Rep.">
        <title>Orb-weaving spider Araneus ventricosus genome elucidates the spidroin gene catalogue.</title>
        <authorList>
            <person name="Kono N."/>
            <person name="Nakamura H."/>
            <person name="Ohtoshi R."/>
            <person name="Moran D.A.P."/>
            <person name="Shinohara A."/>
            <person name="Yoshida Y."/>
            <person name="Fujiwara M."/>
            <person name="Mori M."/>
            <person name="Tomita M."/>
            <person name="Arakawa K."/>
        </authorList>
    </citation>
    <scope>NUCLEOTIDE SEQUENCE [LARGE SCALE GENOMIC DNA]</scope>
</reference>
<evidence type="ECO:0000313" key="1">
    <source>
        <dbReference type="EMBL" id="GBO26197.1"/>
    </source>
</evidence>